<sequence>MRSAMVKNALGFLGLIRTVGHQQTVFFIIPLSTHPYIREETGLPSPHFLGDEVMRLHFVMSNDLRGLQRLTGWKTGKALRNFLRTCTGRGIKKEREMKSTGCELLLLNPMEPLRYPAAH</sequence>
<dbReference type="EMBL" id="JANIGP010000023">
    <property type="protein sequence ID" value="MCY0111123.1"/>
    <property type="molecule type" value="Genomic_DNA"/>
</dbReference>
<keyword evidence="2" id="KW-1185">Reference proteome</keyword>
<accession>A0ABT3Z034</accession>
<protein>
    <submittedName>
        <fullName evidence="1">Uncharacterized protein</fullName>
    </submittedName>
</protein>
<name>A0ABT3Z034_9PSED</name>
<evidence type="ECO:0000313" key="2">
    <source>
        <dbReference type="Proteomes" id="UP001207830"/>
    </source>
</evidence>
<dbReference type="Proteomes" id="UP001207830">
    <property type="component" value="Unassembled WGS sequence"/>
</dbReference>
<organism evidence="1 2">
    <name type="scientific">Pseudomonas monsensis</name>
    <dbReference type="NCBI Taxonomy" id="2745509"/>
    <lineage>
        <taxon>Bacteria</taxon>
        <taxon>Pseudomonadati</taxon>
        <taxon>Pseudomonadota</taxon>
        <taxon>Gammaproteobacteria</taxon>
        <taxon>Pseudomonadales</taxon>
        <taxon>Pseudomonadaceae</taxon>
        <taxon>Pseudomonas</taxon>
    </lineage>
</organism>
<reference evidence="1 2" key="1">
    <citation type="submission" date="2022-07" db="EMBL/GenBank/DDBJ databases">
        <title>Characterization of plant growth promoting rhizobacteria (PGPR) for use as bioinoculants in agriculture.</title>
        <authorList>
            <person name="Hassen A.I."/>
            <person name="Pierneef R."/>
        </authorList>
    </citation>
    <scope>NUCLEOTIDE SEQUENCE [LARGE SCALE GENOMIC DNA]</scope>
    <source>
        <strain evidence="1 2">SARCC-3054</strain>
    </source>
</reference>
<evidence type="ECO:0000313" key="1">
    <source>
        <dbReference type="EMBL" id="MCY0111123.1"/>
    </source>
</evidence>
<gene>
    <name evidence="1" type="ORF">NQF78_22715</name>
</gene>
<proteinExistence type="predicted"/>
<comment type="caution">
    <text evidence="1">The sequence shown here is derived from an EMBL/GenBank/DDBJ whole genome shotgun (WGS) entry which is preliminary data.</text>
</comment>